<keyword evidence="8" id="KW-1185">Reference proteome</keyword>
<evidence type="ECO:0000256" key="1">
    <source>
        <dbReference type="ARBA" id="ARBA00004613"/>
    </source>
</evidence>
<dbReference type="NCBIfam" id="TIGR01901">
    <property type="entry name" value="adhes_NPXG"/>
    <property type="match status" value="1"/>
</dbReference>
<feature type="chain" id="PRO_5002159612" evidence="5">
    <location>
        <begin position="27"/>
        <end position="731"/>
    </location>
</feature>
<gene>
    <name evidence="7" type="ORF">CCC_02943</name>
</gene>
<dbReference type="AlphaFoldDB" id="A0A0C2YK79"/>
<feature type="signal peptide" evidence="5">
    <location>
        <begin position="1"/>
        <end position="26"/>
    </location>
</feature>
<dbReference type="Pfam" id="PF05860">
    <property type="entry name" value="TPS"/>
    <property type="match status" value="1"/>
</dbReference>
<dbReference type="InterPro" id="IPR011050">
    <property type="entry name" value="Pectin_lyase_fold/virulence"/>
</dbReference>
<evidence type="ECO:0000256" key="5">
    <source>
        <dbReference type="SAM" id="SignalP"/>
    </source>
</evidence>
<sequence length="731" mass="70738">MNTMTRRTLLLASTILAFATLQTALAAPQSGTVVSGKATITQSGNTLIIVQQSATLVINWNSFSIGAGEVVRITQPNAQASILNRVTGSTISSLNGQLLANGIVFIVNPNGIQIGSSGRISAGSFVATTSSIANADFLAGRYVFAAAPSGSSVANAGIISALPGGTVILAAIQVENSGRIEAPQGTVALGAAKTFNVDINGDGLLRYQVGEAAIGAVATNTGAISVPGGQVLIAARSIDSVAREVINVGGLVEANSVSAHNGEIVFDGGATGIVSVTGQVQAQGVNSGETGGTVKVLGETVAVMDNARVDASGAAGGGTVLVGGNWHGEGAEPKSQVAYLAASSVVAADATEKGNGGQVVVWSENTTRNYGTISVKGGPQGGDGGAVEVSSRGALDFQGDVIRTAALGRAGSLLLDPLDFNITAGPNAGPTNMGGSPLEPTAGGASINDGKINNLLGGGSLTLRTLAGGNITMMNNAHINSGSANSLTINSGGDFNGQSGATINIGGSLTITAANQLSYSVGGTVTGNITLSGAGVNLGGGGATTITSTTGYIDVTATGSNITNQATLTANAVGVRLHNPSGGGSQLPPPPPPSPFGGGSAGAAGPGFGMGMGPGGGPGPGARSGPGVGDVLGGNGPAAQGPAGENGGESAFGPPAGEGGPQNAAEGAPAGAPPPGGGGREGPRREPPAKTSVAQVIPGLLQREVAPAPGGNQGVPGVSQRYSSFGNPALW</sequence>
<dbReference type="PANTHER" id="PTHR12338">
    <property type="entry name" value="AUTOTRANSPORTER"/>
    <property type="match status" value="1"/>
</dbReference>
<dbReference type="SUPFAM" id="SSF51126">
    <property type="entry name" value="Pectin lyase-like"/>
    <property type="match status" value="1"/>
</dbReference>
<dbReference type="InterPro" id="IPR012334">
    <property type="entry name" value="Pectin_lyas_fold"/>
</dbReference>
<dbReference type="Proteomes" id="UP000031971">
    <property type="component" value="Unassembled WGS sequence"/>
</dbReference>
<evidence type="ECO:0000313" key="8">
    <source>
        <dbReference type="Proteomes" id="UP000031971"/>
    </source>
</evidence>
<dbReference type="InterPro" id="IPR008638">
    <property type="entry name" value="FhaB/CdiA-like_TPS"/>
</dbReference>
<dbReference type="PANTHER" id="PTHR12338:SF8">
    <property type="entry name" value="HEME_HEMOPEXIN-BINDING PROTEIN"/>
    <property type="match status" value="1"/>
</dbReference>
<dbReference type="OrthoDB" id="1776524at2"/>
<dbReference type="STRING" id="272627.CCC_02943"/>
<keyword evidence="2" id="KW-0964">Secreted</keyword>
<dbReference type="Gene3D" id="2.160.20.10">
    <property type="entry name" value="Single-stranded right-handed beta-helix, Pectin lyase-like"/>
    <property type="match status" value="1"/>
</dbReference>
<dbReference type="GO" id="GO:0005576">
    <property type="term" value="C:extracellular region"/>
    <property type="evidence" value="ECO:0007669"/>
    <property type="project" value="UniProtKB-SubCell"/>
</dbReference>
<feature type="domain" description="Filamentous haemagglutinin FhaB/tRNA nuclease CdiA-like TPS" evidence="6">
    <location>
        <begin position="24"/>
        <end position="136"/>
    </location>
</feature>
<evidence type="ECO:0000256" key="3">
    <source>
        <dbReference type="ARBA" id="ARBA00022729"/>
    </source>
</evidence>
<comment type="subcellular location">
    <subcellularLocation>
        <location evidence="1">Secreted</location>
    </subcellularLocation>
</comment>
<feature type="compositionally biased region" description="Polar residues" evidence="4">
    <location>
        <begin position="720"/>
        <end position="731"/>
    </location>
</feature>
<dbReference type="InterPro" id="IPR050909">
    <property type="entry name" value="Bact_Autotransporter_VF"/>
</dbReference>
<evidence type="ECO:0000256" key="2">
    <source>
        <dbReference type="ARBA" id="ARBA00022525"/>
    </source>
</evidence>
<name>A0A0C2YK79_PARME</name>
<dbReference type="RefSeq" id="WP_052472932.1">
    <property type="nucleotide sequence ID" value="NZ_JXSL01000020.1"/>
</dbReference>
<dbReference type="SMART" id="SM00912">
    <property type="entry name" value="Haemagg_act"/>
    <property type="match status" value="1"/>
</dbReference>
<evidence type="ECO:0000256" key="4">
    <source>
        <dbReference type="SAM" id="MobiDB-lite"/>
    </source>
</evidence>
<comment type="caution">
    <text evidence="7">The sequence shown here is derived from an EMBL/GenBank/DDBJ whole genome shotgun (WGS) entry which is preliminary data.</text>
</comment>
<proteinExistence type="predicted"/>
<organism evidence="7 8">
    <name type="scientific">Paramagnetospirillum magnetotacticum MS-1</name>
    <dbReference type="NCBI Taxonomy" id="272627"/>
    <lineage>
        <taxon>Bacteria</taxon>
        <taxon>Pseudomonadati</taxon>
        <taxon>Pseudomonadota</taxon>
        <taxon>Alphaproteobacteria</taxon>
        <taxon>Rhodospirillales</taxon>
        <taxon>Magnetospirillaceae</taxon>
        <taxon>Paramagnetospirillum</taxon>
    </lineage>
</organism>
<evidence type="ECO:0000313" key="7">
    <source>
        <dbReference type="EMBL" id="KIM00155.1"/>
    </source>
</evidence>
<protein>
    <submittedName>
        <fullName evidence="7">Large exoprotein involved in heme utilization or adhesion</fullName>
    </submittedName>
</protein>
<feature type="region of interest" description="Disordered" evidence="4">
    <location>
        <begin position="575"/>
        <end position="731"/>
    </location>
</feature>
<feature type="compositionally biased region" description="Low complexity" evidence="4">
    <location>
        <begin position="661"/>
        <end position="670"/>
    </location>
</feature>
<dbReference type="EMBL" id="JXSL01000020">
    <property type="protein sequence ID" value="KIM00155.1"/>
    <property type="molecule type" value="Genomic_DNA"/>
</dbReference>
<feature type="compositionally biased region" description="Gly residues" evidence="4">
    <location>
        <begin position="596"/>
        <end position="636"/>
    </location>
</feature>
<reference evidence="7 8" key="1">
    <citation type="submission" date="2015-01" db="EMBL/GenBank/DDBJ databases">
        <title>Genome Sequence of Magnetospirillum magnetotacticum Strain MS-1.</title>
        <authorList>
            <person name="Marinov G.K."/>
            <person name="Smalley M.D."/>
            <person name="DeSalvo G."/>
        </authorList>
    </citation>
    <scope>NUCLEOTIDE SEQUENCE [LARGE SCALE GENOMIC DNA]</scope>
    <source>
        <strain evidence="7 8">MS-1</strain>
    </source>
</reference>
<keyword evidence="3 5" id="KW-0732">Signal</keyword>
<accession>A0A0C2YK79</accession>
<evidence type="ECO:0000259" key="6">
    <source>
        <dbReference type="SMART" id="SM00912"/>
    </source>
</evidence>